<evidence type="ECO:0000259" key="1">
    <source>
        <dbReference type="Pfam" id="PF01636"/>
    </source>
</evidence>
<dbReference type="Proteomes" id="UP000799757">
    <property type="component" value="Unassembled WGS sequence"/>
</dbReference>
<dbReference type="AlphaFoldDB" id="A0A6A6XZJ6"/>
<proteinExistence type="predicted"/>
<keyword evidence="3" id="KW-1185">Reference proteome</keyword>
<dbReference type="InterPro" id="IPR002575">
    <property type="entry name" value="Aminoglycoside_PTrfase"/>
</dbReference>
<dbReference type="EMBL" id="MU001740">
    <property type="protein sequence ID" value="KAF2801007.1"/>
    <property type="molecule type" value="Genomic_DNA"/>
</dbReference>
<evidence type="ECO:0000313" key="3">
    <source>
        <dbReference type="Proteomes" id="UP000799757"/>
    </source>
</evidence>
<organism evidence="2 3">
    <name type="scientific">Melanomma pulvis-pyrius CBS 109.77</name>
    <dbReference type="NCBI Taxonomy" id="1314802"/>
    <lineage>
        <taxon>Eukaryota</taxon>
        <taxon>Fungi</taxon>
        <taxon>Dikarya</taxon>
        <taxon>Ascomycota</taxon>
        <taxon>Pezizomycotina</taxon>
        <taxon>Dothideomycetes</taxon>
        <taxon>Pleosporomycetidae</taxon>
        <taxon>Pleosporales</taxon>
        <taxon>Melanommataceae</taxon>
        <taxon>Melanomma</taxon>
    </lineage>
</organism>
<accession>A0A6A6XZJ6</accession>
<reference evidence="2" key="1">
    <citation type="journal article" date="2020" name="Stud. Mycol.">
        <title>101 Dothideomycetes genomes: a test case for predicting lifestyles and emergence of pathogens.</title>
        <authorList>
            <person name="Haridas S."/>
            <person name="Albert R."/>
            <person name="Binder M."/>
            <person name="Bloem J."/>
            <person name="Labutti K."/>
            <person name="Salamov A."/>
            <person name="Andreopoulos B."/>
            <person name="Baker S."/>
            <person name="Barry K."/>
            <person name="Bills G."/>
            <person name="Bluhm B."/>
            <person name="Cannon C."/>
            <person name="Castanera R."/>
            <person name="Culley D."/>
            <person name="Daum C."/>
            <person name="Ezra D."/>
            <person name="Gonzalez J."/>
            <person name="Henrissat B."/>
            <person name="Kuo A."/>
            <person name="Liang C."/>
            <person name="Lipzen A."/>
            <person name="Lutzoni F."/>
            <person name="Magnuson J."/>
            <person name="Mondo S."/>
            <person name="Nolan M."/>
            <person name="Ohm R."/>
            <person name="Pangilinan J."/>
            <person name="Park H.-J."/>
            <person name="Ramirez L."/>
            <person name="Alfaro M."/>
            <person name="Sun H."/>
            <person name="Tritt A."/>
            <person name="Yoshinaga Y."/>
            <person name="Zwiers L.-H."/>
            <person name="Turgeon B."/>
            <person name="Goodwin S."/>
            <person name="Spatafora J."/>
            <person name="Crous P."/>
            <person name="Grigoriev I."/>
        </authorList>
    </citation>
    <scope>NUCLEOTIDE SEQUENCE</scope>
    <source>
        <strain evidence="2">CBS 109.77</strain>
    </source>
</reference>
<feature type="domain" description="Aminoglycoside phosphotransferase" evidence="1">
    <location>
        <begin position="136"/>
        <end position="239"/>
    </location>
</feature>
<dbReference type="InterPro" id="IPR011009">
    <property type="entry name" value="Kinase-like_dom_sf"/>
</dbReference>
<dbReference type="Pfam" id="PF01636">
    <property type="entry name" value="APH"/>
    <property type="match status" value="1"/>
</dbReference>
<evidence type="ECO:0000313" key="2">
    <source>
        <dbReference type="EMBL" id="KAF2801007.1"/>
    </source>
</evidence>
<name>A0A6A6XZJ6_9PLEO</name>
<protein>
    <recommendedName>
        <fullName evidence="1">Aminoglycoside phosphotransferase domain-containing protein</fullName>
    </recommendedName>
</protein>
<dbReference type="OrthoDB" id="5598852at2759"/>
<dbReference type="SUPFAM" id="SSF56112">
    <property type="entry name" value="Protein kinase-like (PK-like)"/>
    <property type="match status" value="1"/>
</dbReference>
<gene>
    <name evidence="2" type="ORF">K505DRAFT_412624</name>
</gene>
<dbReference type="Gene3D" id="3.90.1200.10">
    <property type="match status" value="1"/>
</dbReference>
<sequence>MGVTTEEWQQQEREIIDEFFKVKVPEVIKDSADTTCTEDSCIELGKQVIQADDLELVHNQGCNSFTLVCHRKSKIIQFRLRPFDTTITDLAHKIYGTKVPRTTFHGAFPLPLYSSGIIPGKVHVLQPFPEEFPIERQKKTVIDLGQFVAKATHFPQPKASYRVDSWTMKSKETLDRLYRNSSLQAAPEIAEIVARLREKVHLLDLLPAVLTHHDFSEVNILVNDTGDVTGVIDFDVAGIEAFGMCIWGVYECFLGSMNDGKWSFYDQAAVGYPGQTIHGVLETAFWDSLWSNVSQELKGKREELEAAVRVALSIGSINRYFIRGMMDKIDESINVHRLSLEYARGILPAVWKD</sequence>